<evidence type="ECO:0000313" key="2">
    <source>
        <dbReference type="Proteomes" id="UP000823561"/>
    </source>
</evidence>
<organism evidence="1 2">
    <name type="scientific">Alosa alosa</name>
    <name type="common">allis shad</name>
    <dbReference type="NCBI Taxonomy" id="278164"/>
    <lineage>
        <taxon>Eukaryota</taxon>
        <taxon>Metazoa</taxon>
        <taxon>Chordata</taxon>
        <taxon>Craniata</taxon>
        <taxon>Vertebrata</taxon>
        <taxon>Euteleostomi</taxon>
        <taxon>Actinopterygii</taxon>
        <taxon>Neopterygii</taxon>
        <taxon>Teleostei</taxon>
        <taxon>Clupei</taxon>
        <taxon>Clupeiformes</taxon>
        <taxon>Clupeoidei</taxon>
        <taxon>Clupeidae</taxon>
        <taxon>Alosa</taxon>
    </lineage>
</organism>
<keyword evidence="2" id="KW-1185">Reference proteome</keyword>
<name>A0AAV6GEZ2_9TELE</name>
<gene>
    <name evidence="1" type="ORF">AALO_G00154760</name>
</gene>
<dbReference type="EMBL" id="JADWDJ010000011">
    <property type="protein sequence ID" value="KAG5273724.1"/>
    <property type="molecule type" value="Genomic_DNA"/>
</dbReference>
<protein>
    <submittedName>
        <fullName evidence="1">Uncharacterized protein</fullName>
    </submittedName>
</protein>
<evidence type="ECO:0000313" key="1">
    <source>
        <dbReference type="EMBL" id="KAG5273724.1"/>
    </source>
</evidence>
<reference evidence="1" key="1">
    <citation type="submission" date="2020-10" db="EMBL/GenBank/DDBJ databases">
        <title>Chromosome-scale genome assembly of the Allis shad, Alosa alosa.</title>
        <authorList>
            <person name="Margot Z."/>
            <person name="Christophe K."/>
            <person name="Cabau C."/>
            <person name="Louis A."/>
            <person name="Berthelot C."/>
            <person name="Parey E."/>
            <person name="Roest Crollius H."/>
            <person name="Montfort J."/>
            <person name="Robinson-Rechavi M."/>
            <person name="Bucao C."/>
            <person name="Bouchez O."/>
            <person name="Gislard M."/>
            <person name="Lluch J."/>
            <person name="Milhes M."/>
            <person name="Lampietro C."/>
            <person name="Lopez Roques C."/>
            <person name="Donnadieu C."/>
            <person name="Braasch I."/>
            <person name="Desvignes T."/>
            <person name="Postlethwait J."/>
            <person name="Bobe J."/>
            <person name="Guiguen Y."/>
        </authorList>
    </citation>
    <scope>NUCLEOTIDE SEQUENCE</scope>
    <source>
        <strain evidence="1">M-15738</strain>
        <tissue evidence="1">Blood</tissue>
    </source>
</reference>
<accession>A0AAV6GEZ2</accession>
<sequence length="122" mass="12975">METDFRCVVWNGFCPLGLSEDQTSGQRSEARALLCSARTWERTGGPGWSLPYGRLTFPMASVWQWACSGGQLLKGGEGLSLDSQMLVGEGLSALGDGGTDAGDAVELDCPGQPFQRRCSGLL</sequence>
<dbReference type="Proteomes" id="UP000823561">
    <property type="component" value="Chromosome 11"/>
</dbReference>
<comment type="caution">
    <text evidence="1">The sequence shown here is derived from an EMBL/GenBank/DDBJ whole genome shotgun (WGS) entry which is preliminary data.</text>
</comment>
<proteinExistence type="predicted"/>
<dbReference type="AlphaFoldDB" id="A0AAV6GEZ2"/>